<dbReference type="InterPro" id="IPR026960">
    <property type="entry name" value="RVT-Znf"/>
</dbReference>
<proteinExistence type="predicted"/>
<dbReference type="InParanoid" id="A0A251SP42"/>
<organism evidence="2 3">
    <name type="scientific">Helianthus annuus</name>
    <name type="common">Common sunflower</name>
    <dbReference type="NCBI Taxonomy" id="4232"/>
    <lineage>
        <taxon>Eukaryota</taxon>
        <taxon>Viridiplantae</taxon>
        <taxon>Streptophyta</taxon>
        <taxon>Embryophyta</taxon>
        <taxon>Tracheophyta</taxon>
        <taxon>Spermatophyta</taxon>
        <taxon>Magnoliopsida</taxon>
        <taxon>eudicotyledons</taxon>
        <taxon>Gunneridae</taxon>
        <taxon>Pentapetalae</taxon>
        <taxon>asterids</taxon>
        <taxon>campanulids</taxon>
        <taxon>Asterales</taxon>
        <taxon>Asteraceae</taxon>
        <taxon>Asteroideae</taxon>
        <taxon>Heliantheae alliance</taxon>
        <taxon>Heliantheae</taxon>
        <taxon>Helianthus</taxon>
    </lineage>
</organism>
<dbReference type="InterPro" id="IPR000477">
    <property type="entry name" value="RT_dom"/>
</dbReference>
<dbReference type="GO" id="GO:0003964">
    <property type="term" value="F:RNA-directed DNA polymerase activity"/>
    <property type="evidence" value="ECO:0007669"/>
    <property type="project" value="UniProtKB-KW"/>
</dbReference>
<dbReference type="STRING" id="4232.A0A251SP42"/>
<dbReference type="PANTHER" id="PTHR33116:SF84">
    <property type="entry name" value="RNA-DIRECTED DNA POLYMERASE"/>
    <property type="match status" value="1"/>
</dbReference>
<protein>
    <submittedName>
        <fullName evidence="2">Putative RNA-directed DNA polymerase, eukaryota, Reverse transcriptase zinc-binding domain protein</fullName>
    </submittedName>
</protein>
<dbReference type="CDD" id="cd01650">
    <property type="entry name" value="RT_nLTR_like"/>
    <property type="match status" value="1"/>
</dbReference>
<dbReference type="OMA" id="FTWARRY"/>
<dbReference type="Pfam" id="PF13966">
    <property type="entry name" value="zf-RVT"/>
    <property type="match status" value="1"/>
</dbReference>
<dbReference type="SUPFAM" id="SSF56219">
    <property type="entry name" value="DNase I-like"/>
    <property type="match status" value="1"/>
</dbReference>
<dbReference type="Proteomes" id="UP000215914">
    <property type="component" value="Chromosome 13"/>
</dbReference>
<name>A0A251SP42_HELAN</name>
<dbReference type="FunCoup" id="A0A251SP42">
    <property type="interactions" value="7"/>
</dbReference>
<gene>
    <name evidence="2" type="ORF">HannXRQ_Chr13g0389391</name>
</gene>
<accession>A0A251SP42</accession>
<dbReference type="AlphaFoldDB" id="A0A251SP42"/>
<dbReference type="InterPro" id="IPR036691">
    <property type="entry name" value="Endo/exonu/phosph_ase_sf"/>
</dbReference>
<dbReference type="SUPFAM" id="SSF56672">
    <property type="entry name" value="DNA/RNA polymerases"/>
    <property type="match status" value="1"/>
</dbReference>
<keyword evidence="2" id="KW-0548">Nucleotidyltransferase</keyword>
<dbReference type="EMBL" id="CM007902">
    <property type="protein sequence ID" value="OTG00293.1"/>
    <property type="molecule type" value="Genomic_DNA"/>
</dbReference>
<sequence>MRSVLWILLVMNMMAMNRIRMKSGKWRMRQPGLCKIKRMIWGLFQGQALLLWRFLMDSIANWNIRGLNHPLKQKEVRHVIKENNLKVCGILEFHVQVGKLMNVYSKLCKGWDWLSNGNLCHKGTRIIVGWNPREVDVMLLSATDQVMHLQLVFKGVKKAMFCSMVYASNDYKERRELWNSLNRHKGFVNDKPWTIMGDFNVMLEIGDTHLGASGISVSMMEFKECVRNIEVFDVKSSGLHFTWNQKPKHGVGIMRKIDRIMANCHFTDVFPNAFAVFQPHRVSDHSACVLKLPEVVRSKHKPFKFPNFLTHKAEFVNLVKDGWNTHFDGVPMFRVVKKLKSLKHPLRALFRQQGDLHVRVENIRKELDVFQTKVDQDPDNYSLRNMAAECQKKFMEASLDEERFLKQKAKQKWLQVGDANTKFFHNMVKSRNHISQIQFIKDANGNEFEGREVANVLVDHYKAFLGIKGNVTKSPNSMCFPRRISIAKAEFMIRAVTDDEIKSAFFDVGDDKAPGPDGYSAAFFKKSWQIIGEEVTFVIKDFFSSGRLLQEINHTFLALIPKVNTPTYVTDYRPISCCNVIYKAISKILTNRLLEGINDVVSLNQSAFIPGRRISDNILLTQELLHNYHRNSGPPRCAFKVDIQKAYDTVDWDFLRATLLGFGFHGKMVDWIMSCVTSTSYSISINGEIHGYFKGQRGLRQGDPTSPYLFTLVMEVLTSILQHTAATHNNFRFHNNCKRQKIINLCFADDLFLFARADFDSVKFIMDSLNSFRDMSGLVPSLSKSTSFFCNVPARIKTQILSLVPFTEGALPIKYLGVPLIASRLLKSDCKVLVERISKRLLDWKTKFLSFAGRLQLVNSVLAAMYSYWAAVFCLPVSIIKTIERTMKDFLWKHGSTGSKIAKVAWKDVCLPKCEGGLGIRKVSDVNKSLMTFHIYSIVSGRKSLWVEWIQAHRLRGRSFWDVKVPQSSTWGWRKLLSFRSLVRIFFWKQIGNGESTSLWHDTWCNQCPLSRYVSPRNMSQHGLSIYSKVADVVQNGTWIWPDAWRDLFPILFQLNHFNLVPNKQDVTLWRTDEGKLVSFSSKLVWEATHSRGQEVNWSKIVWSGCNIPRHSFHCWLIFRRKLWTQDRIQKWNHITSGSMNMMCCLLCQRELESHEHLFFQCPYSSSILDAIKEKSSMKMVPNKWVDIVGWLLPKAASRSLNSVIAKLLVKAAAYFVWQERNYRFFNNQLRPPEVITSIIIDTVRLKLFSFKYKDKPQVRKILEDWKLSSIETFEET</sequence>
<keyword evidence="2" id="KW-0695">RNA-directed DNA polymerase</keyword>
<reference evidence="3" key="1">
    <citation type="journal article" date="2017" name="Nature">
        <title>The sunflower genome provides insights into oil metabolism, flowering and Asterid evolution.</title>
        <authorList>
            <person name="Badouin H."/>
            <person name="Gouzy J."/>
            <person name="Grassa C.J."/>
            <person name="Murat F."/>
            <person name="Staton S.E."/>
            <person name="Cottret L."/>
            <person name="Lelandais-Briere C."/>
            <person name="Owens G.L."/>
            <person name="Carrere S."/>
            <person name="Mayjonade B."/>
            <person name="Legrand L."/>
            <person name="Gill N."/>
            <person name="Kane N.C."/>
            <person name="Bowers J.E."/>
            <person name="Hubner S."/>
            <person name="Bellec A."/>
            <person name="Berard A."/>
            <person name="Berges H."/>
            <person name="Blanchet N."/>
            <person name="Boniface M.C."/>
            <person name="Brunel D."/>
            <person name="Catrice O."/>
            <person name="Chaidir N."/>
            <person name="Claudel C."/>
            <person name="Donnadieu C."/>
            <person name="Faraut T."/>
            <person name="Fievet G."/>
            <person name="Helmstetter N."/>
            <person name="King M."/>
            <person name="Knapp S.J."/>
            <person name="Lai Z."/>
            <person name="Le Paslier M.C."/>
            <person name="Lippi Y."/>
            <person name="Lorenzon L."/>
            <person name="Mandel J.R."/>
            <person name="Marage G."/>
            <person name="Marchand G."/>
            <person name="Marquand E."/>
            <person name="Bret-Mestries E."/>
            <person name="Morien E."/>
            <person name="Nambeesan S."/>
            <person name="Nguyen T."/>
            <person name="Pegot-Espagnet P."/>
            <person name="Pouilly N."/>
            <person name="Raftis F."/>
            <person name="Sallet E."/>
            <person name="Schiex T."/>
            <person name="Thomas J."/>
            <person name="Vandecasteele C."/>
            <person name="Vares D."/>
            <person name="Vear F."/>
            <person name="Vautrin S."/>
            <person name="Crespi M."/>
            <person name="Mangin B."/>
            <person name="Burke J.M."/>
            <person name="Salse J."/>
            <person name="Munos S."/>
            <person name="Vincourt P."/>
            <person name="Rieseberg L.H."/>
            <person name="Langlade N.B."/>
        </authorList>
    </citation>
    <scope>NUCLEOTIDE SEQUENCE [LARGE SCALE GENOMIC DNA]</scope>
    <source>
        <strain evidence="3">cv. SF193</strain>
    </source>
</reference>
<dbReference type="Gene3D" id="3.60.10.10">
    <property type="entry name" value="Endonuclease/exonuclease/phosphatase"/>
    <property type="match status" value="1"/>
</dbReference>
<evidence type="ECO:0000259" key="1">
    <source>
        <dbReference type="PROSITE" id="PS50878"/>
    </source>
</evidence>
<dbReference type="PANTHER" id="PTHR33116">
    <property type="entry name" value="REVERSE TRANSCRIPTASE ZINC-BINDING DOMAIN-CONTAINING PROTEIN-RELATED-RELATED"/>
    <property type="match status" value="1"/>
</dbReference>
<dbReference type="PROSITE" id="PS50878">
    <property type="entry name" value="RT_POL"/>
    <property type="match status" value="1"/>
</dbReference>
<evidence type="ECO:0000313" key="2">
    <source>
        <dbReference type="EMBL" id="OTG00293.1"/>
    </source>
</evidence>
<keyword evidence="3" id="KW-1185">Reference proteome</keyword>
<feature type="domain" description="Reverse transcriptase" evidence="1">
    <location>
        <begin position="541"/>
        <end position="820"/>
    </location>
</feature>
<evidence type="ECO:0000313" key="3">
    <source>
        <dbReference type="Proteomes" id="UP000215914"/>
    </source>
</evidence>
<dbReference type="Pfam" id="PF00078">
    <property type="entry name" value="RVT_1"/>
    <property type="match status" value="1"/>
</dbReference>
<keyword evidence="2" id="KW-0808">Transferase</keyword>
<dbReference type="InterPro" id="IPR043502">
    <property type="entry name" value="DNA/RNA_pol_sf"/>
</dbReference>